<proteinExistence type="predicted"/>
<name>A0A194AIB6_9BACT</name>
<dbReference type="EMBL" id="BDFE01000016">
    <property type="protein sequence ID" value="GAU08975.1"/>
    <property type="molecule type" value="Genomic_DNA"/>
</dbReference>
<dbReference type="Proteomes" id="UP000095200">
    <property type="component" value="Unassembled WGS sequence"/>
</dbReference>
<feature type="transmembrane region" description="Helical" evidence="1">
    <location>
        <begin position="31"/>
        <end position="49"/>
    </location>
</feature>
<reference evidence="3" key="1">
    <citation type="submission" date="2016-06" db="EMBL/GenBank/DDBJ databases">
        <title>Draft genome sequence of Desulfoplanes formicivorans strain Pf12B.</title>
        <authorList>
            <person name="Watanabe M."/>
            <person name="Kojima H."/>
            <person name="Fukui M."/>
        </authorList>
    </citation>
    <scope>NUCLEOTIDE SEQUENCE [LARGE SCALE GENOMIC DNA]</scope>
    <source>
        <strain evidence="3">Pf12B</strain>
    </source>
</reference>
<organism evidence="2 3">
    <name type="scientific">Desulfoplanes formicivorans</name>
    <dbReference type="NCBI Taxonomy" id="1592317"/>
    <lineage>
        <taxon>Bacteria</taxon>
        <taxon>Pseudomonadati</taxon>
        <taxon>Thermodesulfobacteriota</taxon>
        <taxon>Desulfovibrionia</taxon>
        <taxon>Desulfovibrionales</taxon>
        <taxon>Desulfoplanaceae</taxon>
        <taxon>Desulfoplanes</taxon>
    </lineage>
</organism>
<comment type="caution">
    <text evidence="2">The sequence shown here is derived from an EMBL/GenBank/DDBJ whole genome shotgun (WGS) entry which is preliminary data.</text>
</comment>
<feature type="transmembrane region" description="Helical" evidence="1">
    <location>
        <begin position="5"/>
        <end position="25"/>
    </location>
</feature>
<keyword evidence="1" id="KW-0812">Transmembrane</keyword>
<evidence type="ECO:0000313" key="3">
    <source>
        <dbReference type="Proteomes" id="UP000095200"/>
    </source>
</evidence>
<keyword evidence="1" id="KW-1133">Transmembrane helix</keyword>
<protein>
    <submittedName>
        <fullName evidence="2">Uncharacterized protein</fullName>
    </submittedName>
</protein>
<dbReference type="AlphaFoldDB" id="A0A194AIB6"/>
<sequence length="53" mass="5703">MIKNIVVGLLGFIFVLGLLGFLFFGAKLGDVFLPMLVCAGGIVAIELYANREE</sequence>
<dbReference type="RefSeq" id="WP_176724214.1">
    <property type="nucleotide sequence ID" value="NZ_BDFE01000016.1"/>
</dbReference>
<keyword evidence="1" id="KW-0472">Membrane</keyword>
<accession>A0A194AIB6</accession>
<keyword evidence="3" id="KW-1185">Reference proteome</keyword>
<gene>
    <name evidence="2" type="ORF">DPF_1694</name>
</gene>
<evidence type="ECO:0000313" key="2">
    <source>
        <dbReference type="EMBL" id="GAU08975.1"/>
    </source>
</evidence>
<evidence type="ECO:0000256" key="1">
    <source>
        <dbReference type="SAM" id="Phobius"/>
    </source>
</evidence>